<dbReference type="AlphaFoldDB" id="A0A835W7P0"/>
<evidence type="ECO:0000313" key="1">
    <source>
        <dbReference type="EMBL" id="KAG2440428.1"/>
    </source>
</evidence>
<evidence type="ECO:0000313" key="2">
    <source>
        <dbReference type="Proteomes" id="UP000613740"/>
    </source>
</evidence>
<dbReference type="GO" id="GO:0030149">
    <property type="term" value="P:sphingolipid catabolic process"/>
    <property type="evidence" value="ECO:0007669"/>
    <property type="project" value="TreeGrafter"/>
</dbReference>
<dbReference type="GO" id="GO:0046513">
    <property type="term" value="P:ceramide biosynthetic process"/>
    <property type="evidence" value="ECO:0007669"/>
    <property type="project" value="TreeGrafter"/>
</dbReference>
<keyword evidence="2" id="KW-1185">Reference proteome</keyword>
<accession>A0A835W7P0</accession>
<gene>
    <name evidence="1" type="ORF">HYH02_010313</name>
</gene>
<proteinExistence type="predicted"/>
<sequence length="177" mass="19508">MDWSQAFRCVARRGAGGPLLRLLHERHGAAIDLVAVAEGGSEAHVEVAVQTLGATKSVGAPGLLVILRAGNWAAVDRLLLRGLTLKHEVVRTLAELRHAMLLDHDKGPWRVPMLQWMVDRCGLEWTADCAQQLEMLSERCRSCRGASPSQMRWQMAAVQEAEKRAARRVCARAQLDG</sequence>
<name>A0A835W7P0_9CHLO</name>
<protein>
    <submittedName>
        <fullName evidence="1">Uncharacterized protein</fullName>
    </submittedName>
</protein>
<dbReference type="GO" id="GO:0016020">
    <property type="term" value="C:membrane"/>
    <property type="evidence" value="ECO:0007669"/>
    <property type="project" value="TreeGrafter"/>
</dbReference>
<dbReference type="EMBL" id="JAEHOD010000038">
    <property type="protein sequence ID" value="KAG2440428.1"/>
    <property type="molecule type" value="Genomic_DNA"/>
</dbReference>
<dbReference type="GO" id="GO:0004620">
    <property type="term" value="F:phospholipase activity"/>
    <property type="evidence" value="ECO:0007669"/>
    <property type="project" value="TreeGrafter"/>
</dbReference>
<dbReference type="Proteomes" id="UP000613740">
    <property type="component" value="Unassembled WGS sequence"/>
</dbReference>
<organism evidence="1 2">
    <name type="scientific">Chlamydomonas schloesseri</name>
    <dbReference type="NCBI Taxonomy" id="2026947"/>
    <lineage>
        <taxon>Eukaryota</taxon>
        <taxon>Viridiplantae</taxon>
        <taxon>Chlorophyta</taxon>
        <taxon>core chlorophytes</taxon>
        <taxon>Chlorophyceae</taxon>
        <taxon>CS clade</taxon>
        <taxon>Chlamydomonadales</taxon>
        <taxon>Chlamydomonadaceae</taxon>
        <taxon>Chlamydomonas</taxon>
    </lineage>
</organism>
<reference evidence="1" key="1">
    <citation type="journal article" date="2020" name="bioRxiv">
        <title>Comparative genomics of Chlamydomonas.</title>
        <authorList>
            <person name="Craig R.J."/>
            <person name="Hasan A.R."/>
            <person name="Ness R.W."/>
            <person name="Keightley P.D."/>
        </authorList>
    </citation>
    <scope>NUCLEOTIDE SEQUENCE</scope>
    <source>
        <strain evidence="1">CCAP 11/173</strain>
    </source>
</reference>
<dbReference type="GO" id="GO:0005783">
    <property type="term" value="C:endoplasmic reticulum"/>
    <property type="evidence" value="ECO:0007669"/>
    <property type="project" value="TreeGrafter"/>
</dbReference>
<dbReference type="GO" id="GO:0071944">
    <property type="term" value="C:cell periphery"/>
    <property type="evidence" value="ECO:0007669"/>
    <property type="project" value="TreeGrafter"/>
</dbReference>
<comment type="caution">
    <text evidence="1">The sequence shown here is derived from an EMBL/GenBank/DDBJ whole genome shotgun (WGS) entry which is preliminary data.</text>
</comment>
<dbReference type="PANTHER" id="PTHR12393">
    <property type="entry name" value="SPHINGOMYELIN PHOSPHODIESTERASE RELATED"/>
    <property type="match status" value="1"/>
</dbReference>
<dbReference type="PANTHER" id="PTHR12393:SF6">
    <property type="entry name" value="SPHINGOMYELIN PHOSPHODIESTERASE 2"/>
    <property type="match status" value="1"/>
</dbReference>